<evidence type="ECO:0000256" key="1">
    <source>
        <dbReference type="SAM" id="Coils"/>
    </source>
</evidence>
<feature type="coiled-coil region" evidence="1">
    <location>
        <begin position="65"/>
        <end position="92"/>
    </location>
</feature>
<evidence type="ECO:0000313" key="3">
    <source>
        <dbReference type="EMBL" id="KAD0325815.1"/>
    </source>
</evidence>
<dbReference type="Proteomes" id="UP000326396">
    <property type="component" value="Unassembled WGS sequence"/>
</dbReference>
<evidence type="ECO:0000313" key="4">
    <source>
        <dbReference type="Proteomes" id="UP000326396"/>
    </source>
</evidence>
<keyword evidence="2" id="KW-1133">Transmembrane helix</keyword>
<organism evidence="3 4">
    <name type="scientific">Mikania micrantha</name>
    <name type="common">bitter vine</name>
    <dbReference type="NCBI Taxonomy" id="192012"/>
    <lineage>
        <taxon>Eukaryota</taxon>
        <taxon>Viridiplantae</taxon>
        <taxon>Streptophyta</taxon>
        <taxon>Embryophyta</taxon>
        <taxon>Tracheophyta</taxon>
        <taxon>Spermatophyta</taxon>
        <taxon>Magnoliopsida</taxon>
        <taxon>eudicotyledons</taxon>
        <taxon>Gunneridae</taxon>
        <taxon>Pentapetalae</taxon>
        <taxon>asterids</taxon>
        <taxon>campanulids</taxon>
        <taxon>Asterales</taxon>
        <taxon>Asteraceae</taxon>
        <taxon>Asteroideae</taxon>
        <taxon>Heliantheae alliance</taxon>
        <taxon>Eupatorieae</taxon>
        <taxon>Mikania</taxon>
    </lineage>
</organism>
<name>A0A5N6LC04_9ASTR</name>
<sequence>MGLLSSPSAYYTLAVGAVGEIVVVVVVVSLIPGALLITAGVFSDYSYYDVDFDSLLDPILQQLVSDQIRRSRRKAMRKIEQYRRRHEEQKSSD</sequence>
<keyword evidence="4" id="KW-1185">Reference proteome</keyword>
<dbReference type="EMBL" id="SZYD01001770">
    <property type="protein sequence ID" value="KAD0325815.1"/>
    <property type="molecule type" value="Genomic_DNA"/>
</dbReference>
<feature type="transmembrane region" description="Helical" evidence="2">
    <location>
        <begin position="12"/>
        <end position="37"/>
    </location>
</feature>
<keyword evidence="1" id="KW-0175">Coiled coil</keyword>
<gene>
    <name evidence="3" type="ORF">E3N88_44449</name>
</gene>
<accession>A0A5N6LC04</accession>
<proteinExistence type="predicted"/>
<protein>
    <submittedName>
        <fullName evidence="3">Uncharacterized protein</fullName>
    </submittedName>
</protein>
<reference evidence="3 4" key="1">
    <citation type="submission" date="2019-05" db="EMBL/GenBank/DDBJ databases">
        <title>Mikania micrantha, genome provides insights into the molecular mechanism of rapid growth.</title>
        <authorList>
            <person name="Liu B."/>
        </authorList>
    </citation>
    <scope>NUCLEOTIDE SEQUENCE [LARGE SCALE GENOMIC DNA]</scope>
    <source>
        <strain evidence="3">NLD-2019</strain>
        <tissue evidence="3">Leaf</tissue>
    </source>
</reference>
<evidence type="ECO:0000256" key="2">
    <source>
        <dbReference type="SAM" id="Phobius"/>
    </source>
</evidence>
<dbReference type="AlphaFoldDB" id="A0A5N6LC04"/>
<comment type="caution">
    <text evidence="3">The sequence shown here is derived from an EMBL/GenBank/DDBJ whole genome shotgun (WGS) entry which is preliminary data.</text>
</comment>
<keyword evidence="2" id="KW-0812">Transmembrane</keyword>
<keyword evidence="2" id="KW-0472">Membrane</keyword>